<evidence type="ECO:0000256" key="4">
    <source>
        <dbReference type="ARBA" id="ARBA00023043"/>
    </source>
</evidence>
<reference evidence="7 8" key="1">
    <citation type="submission" date="2016-10" db="EMBL/GenBank/DDBJ databases">
        <title>Genome sequence of the basidiomycete white-rot fungus Trametes pubescens.</title>
        <authorList>
            <person name="Makela M.R."/>
            <person name="Granchi Z."/>
            <person name="Peng M."/>
            <person name="De Vries R.P."/>
            <person name="Grigoriev I."/>
            <person name="Riley R."/>
            <person name="Hilden K."/>
        </authorList>
    </citation>
    <scope>NUCLEOTIDE SEQUENCE [LARGE SCALE GENOMIC DNA]</scope>
    <source>
        <strain evidence="7 8">FBCC735</strain>
    </source>
</reference>
<dbReference type="InterPro" id="IPR038753">
    <property type="entry name" value="NFKBIL1"/>
</dbReference>
<dbReference type="Proteomes" id="UP000184267">
    <property type="component" value="Unassembled WGS sequence"/>
</dbReference>
<dbReference type="EMBL" id="MNAD01001723">
    <property type="protein sequence ID" value="OJT01713.1"/>
    <property type="molecule type" value="Genomic_DNA"/>
</dbReference>
<feature type="compositionally biased region" description="Basic and acidic residues" evidence="6">
    <location>
        <begin position="41"/>
        <end position="65"/>
    </location>
</feature>
<dbReference type="GO" id="GO:0043124">
    <property type="term" value="P:negative regulation of canonical NF-kappaB signal transduction"/>
    <property type="evidence" value="ECO:0007669"/>
    <property type="project" value="InterPro"/>
</dbReference>
<protein>
    <recommendedName>
        <fullName evidence="9">J domain-containing protein</fullName>
    </recommendedName>
</protein>
<dbReference type="PANTHER" id="PTHR15263">
    <property type="entry name" value="I-KAPPA-B-LIKE PROTEIN IKBL"/>
    <property type="match status" value="1"/>
</dbReference>
<sequence>MSSLGYLAFPPLSSLPSRSTVPEGLPSQHDGNHTPSAATETSRDAEQRAHASEERRRREDVQRQRRVEAQMEMALQGELDYVRMGLSVRDRHGRIDKARTEYLRAEIRRRDTHARVIKQWDTYKTRWKVLLASNTPLAFADIPWPVAHQPSSALDLQPEAVVLFFTESLQATGIATTEADRLRSALLRWHPDKMSTVLARTVATDVDSVSEGVNIVFRALHARIHHVKDTAAAS</sequence>
<dbReference type="OMA" id="DITMAKV"/>
<accession>A0A1M2V2A2</accession>
<dbReference type="OrthoDB" id="3241983at2759"/>
<keyword evidence="5" id="KW-0539">Nucleus</keyword>
<keyword evidence="8" id="KW-1185">Reference proteome</keyword>
<keyword evidence="4" id="KW-0040">ANK repeat</keyword>
<evidence type="ECO:0000313" key="7">
    <source>
        <dbReference type="EMBL" id="OJT01713.1"/>
    </source>
</evidence>
<gene>
    <name evidence="7" type="ORF">TRAPUB_7769</name>
</gene>
<evidence type="ECO:0000256" key="3">
    <source>
        <dbReference type="ARBA" id="ARBA00022737"/>
    </source>
</evidence>
<dbReference type="AlphaFoldDB" id="A0A1M2V2A2"/>
<evidence type="ECO:0000313" key="8">
    <source>
        <dbReference type="Proteomes" id="UP000184267"/>
    </source>
</evidence>
<dbReference type="GO" id="GO:0005634">
    <property type="term" value="C:nucleus"/>
    <property type="evidence" value="ECO:0007669"/>
    <property type="project" value="UniProtKB-SubCell"/>
</dbReference>
<feature type="region of interest" description="Disordered" evidence="6">
    <location>
        <begin position="1"/>
        <end position="65"/>
    </location>
</feature>
<proteinExistence type="predicted"/>
<evidence type="ECO:0000256" key="2">
    <source>
        <dbReference type="ARBA" id="ARBA00022553"/>
    </source>
</evidence>
<keyword evidence="3" id="KW-0677">Repeat</keyword>
<evidence type="ECO:0000256" key="1">
    <source>
        <dbReference type="ARBA" id="ARBA00004123"/>
    </source>
</evidence>
<dbReference type="STRING" id="154538.A0A1M2V2A2"/>
<dbReference type="PANTHER" id="PTHR15263:SF1">
    <property type="entry name" value="NF-KAPPA-B INHIBITOR-LIKE PROTEIN 1"/>
    <property type="match status" value="1"/>
</dbReference>
<comment type="subcellular location">
    <subcellularLocation>
        <location evidence="1">Nucleus</location>
    </subcellularLocation>
</comment>
<comment type="caution">
    <text evidence="7">The sequence shown here is derived from an EMBL/GenBank/DDBJ whole genome shotgun (WGS) entry which is preliminary data.</text>
</comment>
<evidence type="ECO:0008006" key="9">
    <source>
        <dbReference type="Google" id="ProtNLM"/>
    </source>
</evidence>
<name>A0A1M2V2A2_TRAPU</name>
<evidence type="ECO:0000256" key="5">
    <source>
        <dbReference type="ARBA" id="ARBA00023242"/>
    </source>
</evidence>
<keyword evidence="2" id="KW-0597">Phosphoprotein</keyword>
<organism evidence="7 8">
    <name type="scientific">Trametes pubescens</name>
    <name type="common">White-rot fungus</name>
    <dbReference type="NCBI Taxonomy" id="154538"/>
    <lineage>
        <taxon>Eukaryota</taxon>
        <taxon>Fungi</taxon>
        <taxon>Dikarya</taxon>
        <taxon>Basidiomycota</taxon>
        <taxon>Agaricomycotina</taxon>
        <taxon>Agaricomycetes</taxon>
        <taxon>Polyporales</taxon>
        <taxon>Polyporaceae</taxon>
        <taxon>Trametes</taxon>
    </lineage>
</organism>
<evidence type="ECO:0000256" key="6">
    <source>
        <dbReference type="SAM" id="MobiDB-lite"/>
    </source>
</evidence>